<protein>
    <recommendedName>
        <fullName evidence="1">Ubiquinone biosynthesis protein UbiU</fullName>
    </recommendedName>
</protein>
<proteinExistence type="inferred from homology"/>
<comment type="cofactor">
    <cofactor evidence="1">
        <name>[4Fe-4S] cluster</name>
        <dbReference type="ChEBI" id="CHEBI:49883"/>
    </cofactor>
</comment>
<dbReference type="InterPro" id="IPR051454">
    <property type="entry name" value="RNA/ubiquinone_mod_enzymes"/>
</dbReference>
<comment type="caution">
    <text evidence="2">The sequence shown here is derived from an EMBL/GenBank/DDBJ whole genome shotgun (WGS) entry which is preliminary data.</text>
</comment>
<keyword evidence="1" id="KW-0831">Ubiquinone biosynthesis</keyword>
<keyword evidence="1" id="KW-0411">Iron-sulfur</keyword>
<comment type="pathway">
    <text evidence="1">Cofactor biosynthesis; ubiquinone biosynthesis.</text>
</comment>
<dbReference type="HAMAP" id="MF_02232">
    <property type="entry name" value="UbiU"/>
    <property type="match status" value="1"/>
</dbReference>
<dbReference type="InterPro" id="IPR001539">
    <property type="entry name" value="Peptidase_U32"/>
</dbReference>
<evidence type="ECO:0000313" key="3">
    <source>
        <dbReference type="Proteomes" id="UP000823790"/>
    </source>
</evidence>
<dbReference type="Proteomes" id="UP000823790">
    <property type="component" value="Unassembled WGS sequence"/>
</dbReference>
<reference evidence="2 3" key="1">
    <citation type="submission" date="2021-04" db="EMBL/GenBank/DDBJ databases">
        <authorList>
            <person name="Huq M.A."/>
        </authorList>
    </citation>
    <scope>NUCLEOTIDE SEQUENCE [LARGE SCALE GENOMIC DNA]</scope>
    <source>
        <strain evidence="2 3">MAH-13</strain>
    </source>
</reference>
<sequence>MVATAVRRALIRDKLIHVNAASACGDHDARTSTATEVRMQLVCPAGNLPALQAAVAAGADAVYVGLRDETNARAFPGLNFSDAELHQGIAHAHARGRKVYLALNTYPDSARLKQWHAAVDKAAVLGCDAIIAAELAVLDYASRTHPAMARHLSVQGSATTAPALRYMHERFGISRAVLPRVLSIQQVERLCETSPVPLEVFAFGSLCIMVEGRCQLSSYVTGASPNRHGVCSPAKYVRWDEHDDGRRSVRLNDVLIDKFEPSEPAGYPTVCKGRFDVRGETFHALEEPTSLNTLELLPRLAKAGVAALKIEGRQRGVAYVTAVTRTWRDALDRYRAAPDAWTTQPAWQSALTRHAEGHQTTLGPYHRRWH</sequence>
<comment type="similarity">
    <text evidence="1">Belongs to the peptidase U32 family. UbiU subfamily.</text>
</comment>
<feature type="binding site" evidence="1">
    <location>
        <position position="231"/>
    </location>
    <ligand>
        <name>[4Fe-4S] cluster</name>
        <dbReference type="ChEBI" id="CHEBI:49883"/>
    </ligand>
</feature>
<name>A0ABS4DS97_9GAMM</name>
<evidence type="ECO:0000313" key="2">
    <source>
        <dbReference type="EMBL" id="MBP1475926.1"/>
    </source>
</evidence>
<feature type="binding site" evidence="1">
    <location>
        <position position="214"/>
    </location>
    <ligand>
        <name>[4Fe-4S] cluster</name>
        <dbReference type="ChEBI" id="CHEBI:49883"/>
    </ligand>
</feature>
<feature type="binding site" evidence="1">
    <location>
        <position position="271"/>
    </location>
    <ligand>
        <name>[4Fe-4S] cluster</name>
        <dbReference type="ChEBI" id="CHEBI:49883"/>
    </ligand>
</feature>
<dbReference type="PANTHER" id="PTHR30217:SF3">
    <property type="entry name" value="UBIQUINONE BIOSYNTHESIS PROTEIN UBIU"/>
    <property type="match status" value="1"/>
</dbReference>
<keyword evidence="1" id="KW-0408">Iron</keyword>
<keyword evidence="3" id="KW-1185">Reference proteome</keyword>
<gene>
    <name evidence="1" type="primary">ubiU</name>
    <name evidence="2" type="ORF">J7I44_16630</name>
</gene>
<dbReference type="PANTHER" id="PTHR30217">
    <property type="entry name" value="PEPTIDASE U32 FAMILY"/>
    <property type="match status" value="1"/>
</dbReference>
<comment type="function">
    <text evidence="1">Required for O(2)-independent ubiquinone (coenzyme Q) biosynthesis. Together with UbiV, is essential for the C6-hydroxylation reaction in the oxygen-independent ubiquinone biosynthesis pathway.</text>
</comment>
<accession>A0ABS4DS97</accession>
<dbReference type="InterPro" id="IPR043692">
    <property type="entry name" value="UbiU"/>
</dbReference>
<dbReference type="RefSeq" id="WP_209623295.1">
    <property type="nucleotide sequence ID" value="NZ_JAGJRS010000034.1"/>
</dbReference>
<organism evidence="2 3">
    <name type="scientific">Frateuria flava</name>
    <dbReference type="NCBI Taxonomy" id="2821489"/>
    <lineage>
        <taxon>Bacteria</taxon>
        <taxon>Pseudomonadati</taxon>
        <taxon>Pseudomonadota</taxon>
        <taxon>Gammaproteobacteria</taxon>
        <taxon>Lysobacterales</taxon>
        <taxon>Rhodanobacteraceae</taxon>
        <taxon>Frateuria</taxon>
    </lineage>
</organism>
<evidence type="ECO:0000256" key="1">
    <source>
        <dbReference type="HAMAP-Rule" id="MF_02232"/>
    </source>
</evidence>
<dbReference type="EMBL" id="JAGJRS010000034">
    <property type="protein sequence ID" value="MBP1475926.1"/>
    <property type="molecule type" value="Genomic_DNA"/>
</dbReference>
<keyword evidence="1" id="KW-0004">4Fe-4S</keyword>
<dbReference type="PROSITE" id="PS01276">
    <property type="entry name" value="PEPTIDASE_U32"/>
    <property type="match status" value="1"/>
</dbReference>
<feature type="binding site" evidence="1">
    <location>
        <position position="207"/>
    </location>
    <ligand>
        <name>[4Fe-4S] cluster</name>
        <dbReference type="ChEBI" id="CHEBI:49883"/>
    </ligand>
</feature>
<dbReference type="Pfam" id="PF01136">
    <property type="entry name" value="Peptidase_U32"/>
    <property type="match status" value="1"/>
</dbReference>
<keyword evidence="1" id="KW-0479">Metal-binding</keyword>
<comment type="subunit">
    <text evidence="1">Forms a heterodimer with UbiV.</text>
</comment>